<proteinExistence type="predicted"/>
<dbReference type="PANTHER" id="PTHR33936:SF22">
    <property type="entry name" value="C2H2-TYPE DOMAIN-CONTAINING PROTEIN"/>
    <property type="match status" value="1"/>
</dbReference>
<evidence type="ECO:0008006" key="8">
    <source>
        <dbReference type="Google" id="ProtNLM"/>
    </source>
</evidence>
<feature type="region of interest" description="Disordered" evidence="3">
    <location>
        <begin position="806"/>
        <end position="831"/>
    </location>
</feature>
<keyword evidence="1" id="KW-0479">Metal-binding</keyword>
<dbReference type="EMBL" id="PDUG01000003">
    <property type="protein sequence ID" value="PIC39461.1"/>
    <property type="molecule type" value="Genomic_DNA"/>
</dbReference>
<feature type="compositionally biased region" description="Polar residues" evidence="3">
    <location>
        <begin position="709"/>
        <end position="720"/>
    </location>
</feature>
<keyword evidence="7" id="KW-1185">Reference proteome</keyword>
<dbReference type="GO" id="GO:0008270">
    <property type="term" value="F:zinc ion binding"/>
    <property type="evidence" value="ECO:0007669"/>
    <property type="project" value="UniProtKB-KW"/>
</dbReference>
<accession>A0A2G5UJF1</accession>
<keyword evidence="1" id="KW-0863">Zinc-finger</keyword>
<keyword evidence="2" id="KW-0175">Coiled coil</keyword>
<evidence type="ECO:0000259" key="4">
    <source>
        <dbReference type="PROSITE" id="PS50157"/>
    </source>
</evidence>
<name>A0A2G5UJF1_9PELO</name>
<dbReference type="InterPro" id="IPR036236">
    <property type="entry name" value="Znf_C2H2_sf"/>
</dbReference>
<dbReference type="InterPro" id="IPR013087">
    <property type="entry name" value="Znf_C2H2_type"/>
</dbReference>
<dbReference type="InterPro" id="IPR007527">
    <property type="entry name" value="Znf_SWIM"/>
</dbReference>
<sequence>MILFQHFTPTSSGIPGMHIDQVMGDKRIKCDRCDHSAVKKSNLLRHLKDVHNASPEDVVEFNESLKMEKAEKLTGGGLLKCEHCGETYAVKKSLESHISRKHRKKPENPGDISLFDGQSSDSGAAPKKMRKYTDSKTFKCPAADCLEFFEKRENLAYHYSDIHEPDSEVEKQKFQTETEFLGWLNTRNQQTCTTWKIRSSYDGKAYRICGHEGEHHSSASKNIVNHSKKMTGSMTCPAFLKTEKDFSTGELQVTSYFEHYGHEKKHQYRKLNHEEVDIIAGMMKNGLTNPQIVRYCDKRYGSDLSNRLAHLLVDDLRYRVRMFLDIKFFRTIRKTHQLYSGRYDDDDLTSVAKRVERNDPDDGILHYTPPDENGAGMRLIIMTPAQKELFAKYGNRGISIDDTHNSTRYSLKLTTIIVLNGLDRGIPVAYMLSSSCTSEDVQKLFECVKQQLPMFNPEFFMSDEAQAFWNGFTAKCILKMNTNIRVDEMIEGLYEAFLWVIRKLAKQTGRNLQKASSRRAENLKNCKKAYEVQVKYDLSKNEEGCYDVEKKETGVVYRVVDRLGCSCFQTENCHCTCGACSYRFTCSCRYSLSGISCKHVHLVLNFLNSFERPTEAVDDSEPFATFQPADIPTFECPQITRSEGNEAAGKIYDQFNREIDILSSTMRNMKKDAANLEKMKEILAQIQNLNDGISKRDTPILPVRRDANVPQNTARQTMNYSKFPKREKSRKKSQKSEPFDVRKNVSICGSCGQVDPELPADMHEEEQDARITEWYRCSNARCHLPVHFLCATGSCVACQYPFEPYPEHDSEESFDLESSDDDIPIPSTSKP</sequence>
<evidence type="ECO:0000256" key="3">
    <source>
        <dbReference type="SAM" id="MobiDB-lite"/>
    </source>
</evidence>
<gene>
    <name evidence="6" type="primary">Cnig_chr_III.g11139</name>
    <name evidence="6" type="ORF">B9Z55_011139</name>
</gene>
<feature type="compositionally biased region" description="Basic residues" evidence="3">
    <location>
        <begin position="723"/>
        <end position="733"/>
    </location>
</feature>
<feature type="region of interest" description="Disordered" evidence="3">
    <location>
        <begin position="95"/>
        <end position="127"/>
    </location>
</feature>
<reference evidence="7" key="1">
    <citation type="submission" date="2017-10" db="EMBL/GenBank/DDBJ databases">
        <title>Rapid genome shrinkage in a self-fertile nematode reveals novel sperm competition proteins.</title>
        <authorList>
            <person name="Yin D."/>
            <person name="Schwarz E.M."/>
            <person name="Thomas C.G."/>
            <person name="Felde R.L."/>
            <person name="Korf I.F."/>
            <person name="Cutter A.D."/>
            <person name="Schartner C.M."/>
            <person name="Ralston E.J."/>
            <person name="Meyer B.J."/>
            <person name="Haag E.S."/>
        </authorList>
    </citation>
    <scope>NUCLEOTIDE SEQUENCE [LARGE SCALE GENOMIC DNA]</scope>
    <source>
        <strain evidence="7">JU1422</strain>
    </source>
</reference>
<dbReference type="AlphaFoldDB" id="A0A2G5UJF1"/>
<dbReference type="PANTHER" id="PTHR33936">
    <property type="entry name" value="PROTEIN CBG17840"/>
    <property type="match status" value="1"/>
</dbReference>
<dbReference type="InterPro" id="IPR052797">
    <property type="entry name" value="RegFact_GeneExpr_CellDeath"/>
</dbReference>
<feature type="domain" description="C2H2-type" evidence="4">
    <location>
        <begin position="28"/>
        <end position="56"/>
    </location>
</feature>
<feature type="coiled-coil region" evidence="2">
    <location>
        <begin position="652"/>
        <end position="696"/>
    </location>
</feature>
<evidence type="ECO:0000256" key="2">
    <source>
        <dbReference type="SAM" id="Coils"/>
    </source>
</evidence>
<feature type="region of interest" description="Disordered" evidence="3">
    <location>
        <begin position="706"/>
        <end position="739"/>
    </location>
</feature>
<keyword evidence="1" id="KW-0862">Zinc</keyword>
<feature type="domain" description="C2H2-type" evidence="4">
    <location>
        <begin position="138"/>
        <end position="168"/>
    </location>
</feature>
<dbReference type="STRING" id="1611254.A0A2G5UJF1"/>
<dbReference type="SUPFAM" id="SSF57667">
    <property type="entry name" value="beta-beta-alpha zinc fingers"/>
    <property type="match status" value="1"/>
</dbReference>
<dbReference type="PROSITE" id="PS50966">
    <property type="entry name" value="ZF_SWIM"/>
    <property type="match status" value="1"/>
</dbReference>
<dbReference type="Proteomes" id="UP000230233">
    <property type="component" value="Chromosome III"/>
</dbReference>
<feature type="domain" description="SWIM-type" evidence="5">
    <location>
        <begin position="557"/>
        <end position="608"/>
    </location>
</feature>
<dbReference type="SMART" id="SM00355">
    <property type="entry name" value="ZnF_C2H2"/>
    <property type="match status" value="3"/>
</dbReference>
<evidence type="ECO:0000313" key="7">
    <source>
        <dbReference type="Proteomes" id="UP000230233"/>
    </source>
</evidence>
<dbReference type="PROSITE" id="PS50157">
    <property type="entry name" value="ZINC_FINGER_C2H2_2"/>
    <property type="match status" value="3"/>
</dbReference>
<dbReference type="OrthoDB" id="5855243at2759"/>
<evidence type="ECO:0000313" key="6">
    <source>
        <dbReference type="EMBL" id="PIC39461.1"/>
    </source>
</evidence>
<dbReference type="PROSITE" id="PS00028">
    <property type="entry name" value="ZINC_FINGER_C2H2_1"/>
    <property type="match status" value="2"/>
</dbReference>
<organism evidence="6 7">
    <name type="scientific">Caenorhabditis nigoni</name>
    <dbReference type="NCBI Taxonomy" id="1611254"/>
    <lineage>
        <taxon>Eukaryota</taxon>
        <taxon>Metazoa</taxon>
        <taxon>Ecdysozoa</taxon>
        <taxon>Nematoda</taxon>
        <taxon>Chromadorea</taxon>
        <taxon>Rhabditida</taxon>
        <taxon>Rhabditina</taxon>
        <taxon>Rhabditomorpha</taxon>
        <taxon>Rhabditoidea</taxon>
        <taxon>Rhabditidae</taxon>
        <taxon>Peloderinae</taxon>
        <taxon>Caenorhabditis</taxon>
    </lineage>
</organism>
<protein>
    <recommendedName>
        <fullName evidence="8">C2H2-type domain-containing protein</fullName>
    </recommendedName>
</protein>
<comment type="caution">
    <text evidence="6">The sequence shown here is derived from an EMBL/GenBank/DDBJ whole genome shotgun (WGS) entry which is preliminary data.</text>
</comment>
<evidence type="ECO:0000259" key="5">
    <source>
        <dbReference type="PROSITE" id="PS50966"/>
    </source>
</evidence>
<dbReference type="Gene3D" id="3.30.160.60">
    <property type="entry name" value="Classic Zinc Finger"/>
    <property type="match status" value="2"/>
</dbReference>
<feature type="compositionally biased region" description="Acidic residues" evidence="3">
    <location>
        <begin position="809"/>
        <end position="823"/>
    </location>
</feature>
<evidence type="ECO:0000256" key="1">
    <source>
        <dbReference type="PROSITE-ProRule" id="PRU00042"/>
    </source>
</evidence>
<feature type="domain" description="C2H2-type" evidence="4">
    <location>
        <begin position="79"/>
        <end position="107"/>
    </location>
</feature>